<evidence type="ECO:0000256" key="1">
    <source>
        <dbReference type="ARBA" id="ARBA00004141"/>
    </source>
</evidence>
<comment type="similarity">
    <text evidence="2 6">Belongs to the GDT1 family.</text>
</comment>
<dbReference type="AlphaFoldDB" id="A0A2S5TJJ5"/>
<dbReference type="PANTHER" id="PTHR12608">
    <property type="entry name" value="TRANSMEMBRANE PROTEIN HTP-1 RELATED"/>
    <property type="match status" value="1"/>
</dbReference>
<feature type="transmembrane region" description="Helical" evidence="6">
    <location>
        <begin position="169"/>
        <end position="190"/>
    </location>
</feature>
<reference evidence="7 8" key="1">
    <citation type="submission" date="2018-02" db="EMBL/GenBank/DDBJ databases">
        <title>Genome sequencing of Solimonas sp. HR-BB.</title>
        <authorList>
            <person name="Lee Y."/>
            <person name="Jeon C.O."/>
        </authorList>
    </citation>
    <scope>NUCLEOTIDE SEQUENCE [LARGE SCALE GENOMIC DNA]</scope>
    <source>
        <strain evidence="7 8">HR-BB</strain>
    </source>
</reference>
<dbReference type="PANTHER" id="PTHR12608:SF1">
    <property type="entry name" value="TRANSMEMBRANE PROTEIN 165"/>
    <property type="match status" value="1"/>
</dbReference>
<feature type="transmembrane region" description="Helical" evidence="6">
    <location>
        <begin position="97"/>
        <end position="113"/>
    </location>
</feature>
<evidence type="ECO:0000313" key="8">
    <source>
        <dbReference type="Proteomes" id="UP000238220"/>
    </source>
</evidence>
<dbReference type="GO" id="GO:0046873">
    <property type="term" value="F:metal ion transmembrane transporter activity"/>
    <property type="evidence" value="ECO:0007669"/>
    <property type="project" value="InterPro"/>
</dbReference>
<gene>
    <name evidence="7" type="ORF">C3942_05650</name>
</gene>
<evidence type="ECO:0000313" key="7">
    <source>
        <dbReference type="EMBL" id="PPE75159.1"/>
    </source>
</evidence>
<evidence type="ECO:0000256" key="4">
    <source>
        <dbReference type="ARBA" id="ARBA00022989"/>
    </source>
</evidence>
<dbReference type="InterPro" id="IPR001727">
    <property type="entry name" value="GDT1-like"/>
</dbReference>
<feature type="transmembrane region" description="Helical" evidence="6">
    <location>
        <begin position="133"/>
        <end position="157"/>
    </location>
</feature>
<keyword evidence="8" id="KW-1185">Reference proteome</keyword>
<evidence type="ECO:0000256" key="5">
    <source>
        <dbReference type="ARBA" id="ARBA00023136"/>
    </source>
</evidence>
<name>A0A2S5TJJ5_9GAMM</name>
<protein>
    <recommendedName>
        <fullName evidence="6">GDT1 family protein</fullName>
    </recommendedName>
</protein>
<dbReference type="Proteomes" id="UP000238220">
    <property type="component" value="Unassembled WGS sequence"/>
</dbReference>
<accession>A0A2S5TJJ5</accession>
<dbReference type="RefSeq" id="WP_104229385.1">
    <property type="nucleotide sequence ID" value="NZ_PSNW01000002.1"/>
</dbReference>
<feature type="transmembrane region" description="Helical" evidence="6">
    <location>
        <begin position="36"/>
        <end position="56"/>
    </location>
</feature>
<feature type="transmembrane region" description="Helical" evidence="6">
    <location>
        <begin position="68"/>
        <end position="85"/>
    </location>
</feature>
<organism evidence="7 8">
    <name type="scientific">Solimonas fluminis</name>
    <dbReference type="NCBI Taxonomy" id="2086571"/>
    <lineage>
        <taxon>Bacteria</taxon>
        <taxon>Pseudomonadati</taxon>
        <taxon>Pseudomonadota</taxon>
        <taxon>Gammaproteobacteria</taxon>
        <taxon>Nevskiales</taxon>
        <taxon>Nevskiaceae</taxon>
        <taxon>Solimonas</taxon>
    </lineage>
</organism>
<keyword evidence="3 6" id="KW-0812">Transmembrane</keyword>
<sequence length="191" mass="20359">MEAFFVSTGAVFLGEIGDKTQLLALLLASRFPHRPWALIAGILVATLFNHALAGLAGQWLRGLLDPAWLPWIVGFSFIGVGLWALKPDTVEQDEAERAGRSVFWITTLCFFLAEIGDKTQVATTVLAVKYEALAAVVAGTTTGMLLADVPVVFLGAALASRLPLKPIRFAAAGLFVVLGVLTLVFGRSLAH</sequence>
<comment type="caution">
    <text evidence="7">The sequence shown here is derived from an EMBL/GenBank/DDBJ whole genome shotgun (WGS) entry which is preliminary data.</text>
</comment>
<proteinExistence type="inferred from homology"/>
<keyword evidence="5 6" id="KW-0472">Membrane</keyword>
<dbReference type="Pfam" id="PF01169">
    <property type="entry name" value="GDT1"/>
    <property type="match status" value="2"/>
</dbReference>
<evidence type="ECO:0000256" key="6">
    <source>
        <dbReference type="RuleBase" id="RU365102"/>
    </source>
</evidence>
<dbReference type="GO" id="GO:0016020">
    <property type="term" value="C:membrane"/>
    <property type="evidence" value="ECO:0007669"/>
    <property type="project" value="UniProtKB-SubCell"/>
</dbReference>
<evidence type="ECO:0000256" key="2">
    <source>
        <dbReference type="ARBA" id="ARBA00009190"/>
    </source>
</evidence>
<dbReference type="OrthoDB" id="9801356at2"/>
<dbReference type="EMBL" id="PSNW01000002">
    <property type="protein sequence ID" value="PPE75159.1"/>
    <property type="molecule type" value="Genomic_DNA"/>
</dbReference>
<keyword evidence="4 6" id="KW-1133">Transmembrane helix</keyword>
<evidence type="ECO:0000256" key="3">
    <source>
        <dbReference type="ARBA" id="ARBA00022692"/>
    </source>
</evidence>
<comment type="subcellular location">
    <subcellularLocation>
        <location evidence="1 6">Membrane</location>
        <topology evidence="1 6">Multi-pass membrane protein</topology>
    </subcellularLocation>
</comment>